<dbReference type="STRING" id="336963.C4JTG2"/>
<feature type="region of interest" description="Disordered" evidence="1">
    <location>
        <begin position="89"/>
        <end position="173"/>
    </location>
</feature>
<evidence type="ECO:0000313" key="3">
    <source>
        <dbReference type="Proteomes" id="UP000002058"/>
    </source>
</evidence>
<gene>
    <name evidence="2" type="ORF">UREG_05751</name>
</gene>
<dbReference type="EMBL" id="CH476617">
    <property type="protein sequence ID" value="EEP80909.1"/>
    <property type="molecule type" value="Genomic_DNA"/>
</dbReference>
<dbReference type="FunCoup" id="C4JTG2">
    <property type="interactions" value="66"/>
</dbReference>
<organism evidence="2 3">
    <name type="scientific">Uncinocarpus reesii (strain UAMH 1704)</name>
    <dbReference type="NCBI Taxonomy" id="336963"/>
    <lineage>
        <taxon>Eukaryota</taxon>
        <taxon>Fungi</taxon>
        <taxon>Dikarya</taxon>
        <taxon>Ascomycota</taxon>
        <taxon>Pezizomycotina</taxon>
        <taxon>Eurotiomycetes</taxon>
        <taxon>Eurotiomycetidae</taxon>
        <taxon>Onygenales</taxon>
        <taxon>Onygenaceae</taxon>
        <taxon>Uncinocarpus</taxon>
    </lineage>
</organism>
<dbReference type="PANTHER" id="PTHR40422:SF1">
    <property type="entry name" value="TRANSLATION MACHINERY-ASSOCIATED PROTEIN 17"/>
    <property type="match status" value="1"/>
</dbReference>
<dbReference type="AlphaFoldDB" id="C4JTG2"/>
<keyword evidence="3" id="KW-1185">Reference proteome</keyword>
<dbReference type="OMA" id="GQEWIEL"/>
<sequence>MSSESLPITPTAFAAALKDLTIPSLYAKVSELRNSISHLERSNAELKQFLDSTPGGDAVCEEAVGENEEVIKRMLSRVDLVKAEVEARGQSWIELNGTDPRGETNDMEISAAAEDAEPTAGSPAIQGSGESLVSGQAADQPTERNGTLRQRSTATPTEERERQGDDEPEGIYL</sequence>
<dbReference type="Proteomes" id="UP000002058">
    <property type="component" value="Unassembled WGS sequence"/>
</dbReference>
<name>C4JTG2_UNCRE</name>
<dbReference type="RefSeq" id="XP_002585062.1">
    <property type="nucleotide sequence ID" value="XM_002585016.1"/>
</dbReference>
<feature type="compositionally biased region" description="Polar residues" evidence="1">
    <location>
        <begin position="128"/>
        <end position="156"/>
    </location>
</feature>
<dbReference type="VEuPathDB" id="FungiDB:UREG_05751"/>
<reference evidence="3" key="1">
    <citation type="journal article" date="2009" name="Genome Res.">
        <title>Comparative genomic analyses of the human fungal pathogens Coccidioides and their relatives.</title>
        <authorList>
            <person name="Sharpton T.J."/>
            <person name="Stajich J.E."/>
            <person name="Rounsley S.D."/>
            <person name="Gardner M.J."/>
            <person name="Wortman J.R."/>
            <person name="Jordar V.S."/>
            <person name="Maiti R."/>
            <person name="Kodira C.D."/>
            <person name="Neafsey D.E."/>
            <person name="Zeng Q."/>
            <person name="Hung C.-Y."/>
            <person name="McMahan C."/>
            <person name="Muszewska A."/>
            <person name="Grynberg M."/>
            <person name="Mandel M.A."/>
            <person name="Kellner E.M."/>
            <person name="Barker B.M."/>
            <person name="Galgiani J.N."/>
            <person name="Orbach M.J."/>
            <person name="Kirkland T.N."/>
            <person name="Cole G.T."/>
            <person name="Henn M.R."/>
            <person name="Birren B.W."/>
            <person name="Taylor J.W."/>
        </authorList>
    </citation>
    <scope>NUCLEOTIDE SEQUENCE [LARGE SCALE GENOMIC DNA]</scope>
    <source>
        <strain evidence="3">UAMH 1704</strain>
    </source>
</reference>
<dbReference type="GeneID" id="8443007"/>
<dbReference type="InParanoid" id="C4JTG2"/>
<dbReference type="eggNOG" id="ENOG502SB51">
    <property type="taxonomic scope" value="Eukaryota"/>
</dbReference>
<evidence type="ECO:0000313" key="2">
    <source>
        <dbReference type="EMBL" id="EEP80909.1"/>
    </source>
</evidence>
<dbReference type="InterPro" id="IPR038966">
    <property type="entry name" value="TMA17"/>
</dbReference>
<proteinExistence type="predicted"/>
<dbReference type="GO" id="GO:0070682">
    <property type="term" value="P:proteasome regulatory particle assembly"/>
    <property type="evidence" value="ECO:0007669"/>
    <property type="project" value="InterPro"/>
</dbReference>
<dbReference type="GO" id="GO:0030674">
    <property type="term" value="F:protein-macromolecule adaptor activity"/>
    <property type="evidence" value="ECO:0007669"/>
    <property type="project" value="TreeGrafter"/>
</dbReference>
<accession>C4JTG2</accession>
<dbReference type="HOGENOM" id="CLU_072829_2_1_1"/>
<dbReference type="KEGG" id="ure:UREG_05751"/>
<evidence type="ECO:0000256" key="1">
    <source>
        <dbReference type="SAM" id="MobiDB-lite"/>
    </source>
</evidence>
<dbReference type="PANTHER" id="PTHR40422">
    <property type="entry name" value="TRANSLATION MACHINERY-ASSOCIATED PROTEIN 17"/>
    <property type="match status" value="1"/>
</dbReference>
<protein>
    <submittedName>
        <fullName evidence="2">Uncharacterized protein</fullName>
    </submittedName>
</protein>
<dbReference type="OrthoDB" id="548474at2759"/>